<dbReference type="Proteomes" id="UP000031643">
    <property type="component" value="Chromosome"/>
</dbReference>
<evidence type="ECO:0008006" key="3">
    <source>
        <dbReference type="Google" id="ProtNLM"/>
    </source>
</evidence>
<organism evidence="1 2">
    <name type="scientific">Methyloceanibacter caenitepidi</name>
    <dbReference type="NCBI Taxonomy" id="1384459"/>
    <lineage>
        <taxon>Bacteria</taxon>
        <taxon>Pseudomonadati</taxon>
        <taxon>Pseudomonadota</taxon>
        <taxon>Alphaproteobacteria</taxon>
        <taxon>Hyphomicrobiales</taxon>
        <taxon>Hyphomicrobiaceae</taxon>
        <taxon>Methyloceanibacter</taxon>
    </lineage>
</organism>
<dbReference type="InterPro" id="IPR036286">
    <property type="entry name" value="LexA/Signal_pep-like_sf"/>
</dbReference>
<keyword evidence="2" id="KW-1185">Reference proteome</keyword>
<sequence>MDRKDKRLIANACYVITDGESGDATYKRYRPDPARWEPVSTNAEHEPIYVTEDSKPTVVGRVRRTLLDM</sequence>
<dbReference type="AlphaFoldDB" id="A0A0A8K766"/>
<dbReference type="KEGG" id="mcg:GL4_2914"/>
<dbReference type="SUPFAM" id="SSF51306">
    <property type="entry name" value="LexA/Signal peptidase"/>
    <property type="match status" value="1"/>
</dbReference>
<dbReference type="EMBL" id="AP014648">
    <property type="protein sequence ID" value="BAQ18347.1"/>
    <property type="molecule type" value="Genomic_DNA"/>
</dbReference>
<gene>
    <name evidence="1" type="ORF">GL4_2914</name>
</gene>
<dbReference type="STRING" id="1384459.GL4_2914"/>
<proteinExistence type="predicted"/>
<reference evidence="1 2" key="1">
    <citation type="submission" date="2014-09" db="EMBL/GenBank/DDBJ databases">
        <title>Genome sequencing of Methyloceanibacter caenitepidi Gela4.</title>
        <authorList>
            <person name="Takeuchi M."/>
            <person name="Susumu S."/>
            <person name="Kamagata Y."/>
            <person name="Oshima K."/>
            <person name="Hattori M."/>
            <person name="Iwasaki W."/>
        </authorList>
    </citation>
    <scope>NUCLEOTIDE SEQUENCE [LARGE SCALE GENOMIC DNA]</scope>
    <source>
        <strain evidence="1 2">Gela4</strain>
    </source>
</reference>
<dbReference type="Gene3D" id="2.10.109.10">
    <property type="entry name" value="Umud Fragment, subunit A"/>
    <property type="match status" value="1"/>
</dbReference>
<evidence type="ECO:0000313" key="2">
    <source>
        <dbReference type="Proteomes" id="UP000031643"/>
    </source>
</evidence>
<evidence type="ECO:0000313" key="1">
    <source>
        <dbReference type="EMBL" id="BAQ18347.1"/>
    </source>
</evidence>
<protein>
    <recommendedName>
        <fullName evidence="3">Peptidase S24/S26A/S26B/S26C domain-containing protein</fullName>
    </recommendedName>
</protein>
<dbReference type="HOGENOM" id="CLU_2771123_0_0_5"/>
<name>A0A0A8K766_9HYPH</name>
<accession>A0A0A8K766</accession>